<keyword evidence="3 9" id="KW-0813">Transport</keyword>
<dbReference type="Gene3D" id="1.25.60.10">
    <property type="entry name" value="MgtE N-terminal domain-like"/>
    <property type="match status" value="1"/>
</dbReference>
<comment type="function">
    <text evidence="9">Acts as a magnesium transporter.</text>
</comment>
<dbReference type="SMART" id="SM00924">
    <property type="entry name" value="MgtE_N"/>
    <property type="match status" value="1"/>
</dbReference>
<dbReference type="SMART" id="SM00116">
    <property type="entry name" value="CBS"/>
    <property type="match status" value="1"/>
</dbReference>
<evidence type="ECO:0000313" key="12">
    <source>
        <dbReference type="Proteomes" id="UP000248090"/>
    </source>
</evidence>
<evidence type="ECO:0000256" key="6">
    <source>
        <dbReference type="ARBA" id="ARBA00022989"/>
    </source>
</evidence>
<feature type="transmembrane region" description="Helical" evidence="9">
    <location>
        <begin position="425"/>
        <end position="448"/>
    </location>
</feature>
<organism evidence="11 12">
    <name type="scientific">Pokkaliibacter plantistimulans</name>
    <dbReference type="NCBI Taxonomy" id="1635171"/>
    <lineage>
        <taxon>Bacteria</taxon>
        <taxon>Pseudomonadati</taxon>
        <taxon>Pseudomonadota</taxon>
        <taxon>Gammaproteobacteria</taxon>
        <taxon>Oceanospirillales</taxon>
        <taxon>Balneatrichaceae</taxon>
        <taxon>Pokkaliibacter</taxon>
    </lineage>
</organism>
<evidence type="ECO:0000256" key="7">
    <source>
        <dbReference type="ARBA" id="ARBA00023136"/>
    </source>
</evidence>
<keyword evidence="9" id="KW-0479">Metal-binding</keyword>
<keyword evidence="8" id="KW-0129">CBS domain</keyword>
<dbReference type="InterPro" id="IPR038076">
    <property type="entry name" value="MgtE_N_sf"/>
</dbReference>
<dbReference type="InterPro" id="IPR036739">
    <property type="entry name" value="SLC41_membr_dom_sf"/>
</dbReference>
<feature type="transmembrane region" description="Helical" evidence="9">
    <location>
        <begin position="286"/>
        <end position="306"/>
    </location>
</feature>
<dbReference type="PANTHER" id="PTHR43773">
    <property type="entry name" value="MAGNESIUM TRANSPORTER MGTE"/>
    <property type="match status" value="1"/>
</dbReference>
<dbReference type="PROSITE" id="PS51371">
    <property type="entry name" value="CBS"/>
    <property type="match status" value="1"/>
</dbReference>
<sequence>MAQPLNHSQLEYLNAALNSGELQQVRRMMNGGLKPADVAHLIESSPPKIRTLLWNMVDQDNEGEVLQYLSFDLQESFLREMNAEELIAAVEHLDIDDLADMLQHLPSTIISEVLRSMDQQDRERLEQVLSYPEDSAGGLMNTDTITVRADISIDTALRYLRWHSEIPAMTDSLFVVSRKDVFIGILPLTRLLVSDPNISIREVMITDTITIPATMPDTDVAKLFERHDLVSAPVVGDDNVLLGRITIDDVVDVIREESDHSLMSMAGLDDDADTFSPTLKTARRRAVWLGINLITAFIASAVIGMFEATIQKVVALAVLMPIVASMGGIAGSQTLTLMIRGQALGQVERSNMGWLLNRELLVGLLNGVLWAVVIACLAMLWFKDITIGIIIASAIMINLIAAALSGTMLPLLLKAWGIDPALAGSVILTTITDVVGFMSFLGLATIFYA</sequence>
<feature type="domain" description="CBS" evidence="10">
    <location>
        <begin position="204"/>
        <end position="262"/>
    </location>
</feature>
<dbReference type="SUPFAM" id="SSF161093">
    <property type="entry name" value="MgtE membrane domain-like"/>
    <property type="match status" value="1"/>
</dbReference>
<dbReference type="Gene3D" id="1.10.357.20">
    <property type="entry name" value="SLC41 divalent cation transporters, integral membrane domain"/>
    <property type="match status" value="1"/>
</dbReference>
<evidence type="ECO:0000256" key="2">
    <source>
        <dbReference type="ARBA" id="ARBA00009749"/>
    </source>
</evidence>
<keyword evidence="9" id="KW-1003">Cell membrane</keyword>
<evidence type="ECO:0000256" key="9">
    <source>
        <dbReference type="RuleBase" id="RU362011"/>
    </source>
</evidence>
<keyword evidence="7 9" id="KW-0472">Membrane</keyword>
<dbReference type="SUPFAM" id="SSF158791">
    <property type="entry name" value="MgtE N-terminal domain-like"/>
    <property type="match status" value="1"/>
</dbReference>
<dbReference type="Pfam" id="PF01769">
    <property type="entry name" value="MgtE"/>
    <property type="match status" value="1"/>
</dbReference>
<evidence type="ECO:0000256" key="3">
    <source>
        <dbReference type="ARBA" id="ARBA00022448"/>
    </source>
</evidence>
<accession>A0ABX5LYH2</accession>
<dbReference type="Proteomes" id="UP000248090">
    <property type="component" value="Unassembled WGS sequence"/>
</dbReference>
<dbReference type="InterPro" id="IPR000644">
    <property type="entry name" value="CBS_dom"/>
</dbReference>
<dbReference type="Pfam" id="PF00571">
    <property type="entry name" value="CBS"/>
    <property type="match status" value="2"/>
</dbReference>
<dbReference type="RefSeq" id="WP_110186889.1">
    <property type="nucleotide sequence ID" value="NZ_CP177354.1"/>
</dbReference>
<reference evidence="11 12" key="1">
    <citation type="submission" date="2015-03" db="EMBL/GenBank/DDBJ databases">
        <authorList>
            <person name="Krishnan R."/>
            <person name="Midha S."/>
            <person name="Patil P.B."/>
            <person name="Rameshkumar N."/>
        </authorList>
    </citation>
    <scope>NUCLEOTIDE SEQUENCE [LARGE SCALE GENOMIC DNA]</scope>
    <source>
        <strain evidence="11 12">L1E11</strain>
    </source>
</reference>
<dbReference type="PANTHER" id="PTHR43773:SF1">
    <property type="entry name" value="MAGNESIUM TRANSPORTER MGTE"/>
    <property type="match status" value="1"/>
</dbReference>
<feature type="transmembrane region" description="Helical" evidence="9">
    <location>
        <begin position="360"/>
        <end position="381"/>
    </location>
</feature>
<comment type="caution">
    <text evidence="11">The sequence shown here is derived from an EMBL/GenBank/DDBJ whole genome shotgun (WGS) entry which is preliminary data.</text>
</comment>
<dbReference type="InterPro" id="IPR006669">
    <property type="entry name" value="MgtE_transporter"/>
</dbReference>
<keyword evidence="5 9" id="KW-0460">Magnesium</keyword>
<gene>
    <name evidence="11" type="ORF">WH50_08205</name>
</gene>
<evidence type="ECO:0000256" key="5">
    <source>
        <dbReference type="ARBA" id="ARBA00022842"/>
    </source>
</evidence>
<comment type="subunit">
    <text evidence="9">Homodimer.</text>
</comment>
<proteinExistence type="inferred from homology"/>
<keyword evidence="6 9" id="KW-1133">Transmembrane helix</keyword>
<dbReference type="Pfam" id="PF03448">
    <property type="entry name" value="MgtE_N"/>
    <property type="match status" value="1"/>
</dbReference>
<dbReference type="InterPro" id="IPR006668">
    <property type="entry name" value="Mg_transptr_MgtE_intracell_dom"/>
</dbReference>
<comment type="subcellular location">
    <subcellularLocation>
        <location evidence="9">Cell membrane</location>
        <topology evidence="9">Multi-pass membrane protein</topology>
    </subcellularLocation>
    <subcellularLocation>
        <location evidence="1">Membrane</location>
        <topology evidence="1">Multi-pass membrane protein</topology>
    </subcellularLocation>
</comment>
<feature type="transmembrane region" description="Helical" evidence="9">
    <location>
        <begin position="387"/>
        <end position="413"/>
    </location>
</feature>
<dbReference type="NCBIfam" id="TIGR00400">
    <property type="entry name" value="mgtE"/>
    <property type="match status" value="1"/>
</dbReference>
<dbReference type="InterPro" id="IPR046342">
    <property type="entry name" value="CBS_dom_sf"/>
</dbReference>
<dbReference type="SUPFAM" id="SSF54631">
    <property type="entry name" value="CBS-domain pair"/>
    <property type="match status" value="1"/>
</dbReference>
<name>A0ABX5LYH2_9GAMM</name>
<keyword evidence="12" id="KW-1185">Reference proteome</keyword>
<keyword evidence="4 9" id="KW-0812">Transmembrane</keyword>
<evidence type="ECO:0000259" key="10">
    <source>
        <dbReference type="PROSITE" id="PS51371"/>
    </source>
</evidence>
<evidence type="ECO:0000256" key="4">
    <source>
        <dbReference type="ARBA" id="ARBA00022692"/>
    </source>
</evidence>
<dbReference type="Gene3D" id="3.10.580.10">
    <property type="entry name" value="CBS-domain"/>
    <property type="match status" value="1"/>
</dbReference>
<dbReference type="InterPro" id="IPR006667">
    <property type="entry name" value="SLC41_membr_dom"/>
</dbReference>
<comment type="similarity">
    <text evidence="2 9">Belongs to the SLC41A transporter family.</text>
</comment>
<evidence type="ECO:0000256" key="1">
    <source>
        <dbReference type="ARBA" id="ARBA00004141"/>
    </source>
</evidence>
<evidence type="ECO:0000313" key="11">
    <source>
        <dbReference type="EMBL" id="PXF31720.1"/>
    </source>
</evidence>
<dbReference type="CDD" id="cd04606">
    <property type="entry name" value="CBS_pair_Mg_transporter"/>
    <property type="match status" value="1"/>
</dbReference>
<dbReference type="EMBL" id="LAPT01000034">
    <property type="protein sequence ID" value="PXF31720.1"/>
    <property type="molecule type" value="Genomic_DNA"/>
</dbReference>
<protein>
    <recommendedName>
        <fullName evidence="9">Magnesium transporter MgtE</fullName>
    </recommendedName>
</protein>
<evidence type="ECO:0000256" key="8">
    <source>
        <dbReference type="PROSITE-ProRule" id="PRU00703"/>
    </source>
</evidence>
<feature type="transmembrane region" description="Helical" evidence="9">
    <location>
        <begin position="318"/>
        <end position="339"/>
    </location>
</feature>